<dbReference type="GO" id="GO:0006402">
    <property type="term" value="P:mRNA catabolic process"/>
    <property type="evidence" value="ECO:0007669"/>
    <property type="project" value="UniProtKB-UniRule"/>
</dbReference>
<evidence type="ECO:0000256" key="6">
    <source>
        <dbReference type="ARBA" id="ARBA00022842"/>
    </source>
</evidence>
<dbReference type="EC" id="3.1.26.12" evidence="8"/>
<feature type="compositionally biased region" description="Acidic residues" evidence="9">
    <location>
        <begin position="118"/>
        <end position="141"/>
    </location>
</feature>
<proteinExistence type="inferred from homology"/>
<feature type="binding site" evidence="8">
    <location>
        <position position="490"/>
    </location>
    <ligand>
        <name>Mg(2+)</name>
        <dbReference type="ChEBI" id="CHEBI:18420"/>
        <note>catalytic</note>
    </ligand>
</feature>
<dbReference type="AlphaFoldDB" id="A0A192D721"/>
<dbReference type="GO" id="GO:0008033">
    <property type="term" value="P:tRNA processing"/>
    <property type="evidence" value="ECO:0007669"/>
    <property type="project" value="UniProtKB-UniRule"/>
</dbReference>
<dbReference type="SUPFAM" id="SSF50249">
    <property type="entry name" value="Nucleic acid-binding proteins"/>
    <property type="match status" value="1"/>
</dbReference>
<dbReference type="Pfam" id="PF10150">
    <property type="entry name" value="RNase_E_G"/>
    <property type="match status" value="1"/>
</dbReference>
<feature type="compositionally biased region" description="Basic and acidic residues" evidence="9">
    <location>
        <begin position="702"/>
        <end position="718"/>
    </location>
</feature>
<feature type="compositionally biased region" description="Basic and acidic residues" evidence="9">
    <location>
        <begin position="668"/>
        <end position="680"/>
    </location>
</feature>
<dbReference type="Gene3D" id="2.40.50.140">
    <property type="entry name" value="Nucleic acid-binding proteins"/>
    <property type="match status" value="1"/>
</dbReference>
<dbReference type="NCBIfam" id="TIGR00757">
    <property type="entry name" value="RNaseEG"/>
    <property type="match status" value="1"/>
</dbReference>
<reference evidence="12 13" key="1">
    <citation type="submission" date="2016-05" db="EMBL/GenBank/DDBJ databases">
        <title>Compelete Genome Sequence of Bacteriochlorophyll-Synthesizing Bacterium Porphyrobacter neustonensis DSM 9434.</title>
        <authorList>
            <person name="Shi X.-L."/>
            <person name="Wu Y.-H."/>
            <person name="Cheng H."/>
            <person name="Xu L."/>
            <person name="Zhang X.-Q."/>
            <person name="Wang C.-S."/>
            <person name="Xu X.-W."/>
        </authorList>
    </citation>
    <scope>NUCLEOTIDE SEQUENCE [LARGE SCALE GENOMIC DNA]</scope>
    <source>
        <strain evidence="12 13">DSM 9434</strain>
    </source>
</reference>
<name>A0A192D721_9SPHN</name>
<feature type="region of interest" description="Disordered" evidence="9">
    <location>
        <begin position="905"/>
        <end position="946"/>
    </location>
</feature>
<keyword evidence="3 8" id="KW-0479">Metal-binding</keyword>
<evidence type="ECO:0000313" key="12">
    <source>
        <dbReference type="EMBL" id="ANK13667.1"/>
    </source>
</evidence>
<dbReference type="InterPro" id="IPR028878">
    <property type="entry name" value="RNase_E"/>
</dbReference>
<keyword evidence="6 8" id="KW-0460">Magnesium</keyword>
<feature type="compositionally biased region" description="Basic residues" evidence="9">
    <location>
        <begin position="689"/>
        <end position="701"/>
    </location>
</feature>
<comment type="function">
    <text evidence="8">Endoribonuclease that plays a central role in RNA processing and decay. Required for the maturation of 5S and 16S rRNAs and the majority of tRNAs. Also involved in the degradation of most mRNAs.</text>
</comment>
<dbReference type="Pfam" id="PF20833">
    <property type="entry name" value="RNase_E_G_Thio"/>
    <property type="match status" value="1"/>
</dbReference>
<evidence type="ECO:0000256" key="5">
    <source>
        <dbReference type="ARBA" id="ARBA00022801"/>
    </source>
</evidence>
<comment type="cofactor">
    <cofactor evidence="8">
        <name>Mg(2+)</name>
        <dbReference type="ChEBI" id="CHEBI:18420"/>
    </cofactor>
    <text evidence="8">Binds 1 Mg(2+) ion per subunit.</text>
</comment>
<evidence type="ECO:0000259" key="10">
    <source>
        <dbReference type="Pfam" id="PF10150"/>
    </source>
</evidence>
<keyword evidence="8" id="KW-0698">rRNA processing</keyword>
<keyword evidence="8" id="KW-0819">tRNA processing</keyword>
<keyword evidence="1 8" id="KW-0963">Cytoplasm</keyword>
<organism evidence="12 13">
    <name type="scientific">Erythrobacter neustonensis</name>
    <dbReference type="NCBI Taxonomy" id="1112"/>
    <lineage>
        <taxon>Bacteria</taxon>
        <taxon>Pseudomonadati</taxon>
        <taxon>Pseudomonadota</taxon>
        <taxon>Alphaproteobacteria</taxon>
        <taxon>Sphingomonadales</taxon>
        <taxon>Erythrobacteraceae</taxon>
        <taxon>Erythrobacter/Porphyrobacter group</taxon>
        <taxon>Erythrobacter</taxon>
    </lineage>
</organism>
<dbReference type="GO" id="GO:0019843">
    <property type="term" value="F:rRNA binding"/>
    <property type="evidence" value="ECO:0007669"/>
    <property type="project" value="UniProtKB-KW"/>
</dbReference>
<feature type="region of interest" description="Required for zinc-mediated homotetramerization and catalytic activity" evidence="8">
    <location>
        <begin position="548"/>
        <end position="551"/>
    </location>
</feature>
<sequence>MATRMLIDARHPEETRVAVLQGNRIEEFDFESAEHKQIKGNIYLAKVTRVEPSLQAAFVDFGGNRHGFLAFSEIHPDYYQIPKADRDALLAEEAEAAEEEERLRAEEEADGISPGAEYDAEDESGDALAEDFAENGVEEVDTSDKDDVATIEGGASDDDGSDQDAGDSEESSEHAGEEGDNGEERRGRGRGRRRQGKGDRGGDKGGNDKGGRSRAKQVDEVRAKRMALRRRYKIQDVIQRRQVLLVQVVKEERGNKGAALTTYLSLAGRYTVLMPNSSHGGGISRKISSTSDRKRLKDMVSDLKLPKSMGLIVRTAGMSRTKPEIKRDFDYLARVWDEIREKTLASVAPALIHSDSDLIKRAIRDIYNKEIEEVVVEGEDGYKSAKAFMKLLMPSHARRVKAYSDPVPLFQRYGAEDQLRAMYDPMVQLKSGGYLIINPTEALVSIDINSGRSTKEHGIEATALHTNLEAAREIARQLRLRDMAGLVVIDFIDMEYSGNIRKVEKAMKDALKNDRARIQVGRISSFGLMEMSRQRLRTGVLEATTRPCPHCDGTGLVRTASSAGLSALRLIEDEAARGKGTQIRLAASTEAAIYLLNEKRADLVEIEHRYGVTVEVIPEGEDEGAKMMVSSSGPRPVHAPKFEPIVDDEDDDLPEEEDDFAEDEGEEPEARQPRRERGEQGDNGDDNGRKKKRRRRRGGRGRTRDREEGDEGEARSDSDEREDEAASEAGAEGAGEAGETEASEDGESRPKKRRRRGGRGRKRRDGDEQGVDGEAVTGEQSDDVSEPQAEAPADSDAGEAEAAADAASETVAAADPAPTAEAPAEKPKRVRAPRKKKVVEADPAEPAADTAAPEAAPAEAEAAPAEKPKRKRAPRKAKAAAADPVESLSQQVAEDMAVIAGPDDAPQTAEAMAAESAPDEAAAASEAGGDAEAKPRRGWWQRTFGE</sequence>
<comment type="subunit">
    <text evidence="8">Homotetramer formed by a dimer of dimers.</text>
</comment>
<feature type="compositionally biased region" description="Basic and acidic residues" evidence="9">
    <location>
        <begin position="171"/>
        <end position="186"/>
    </location>
</feature>
<dbReference type="GO" id="GO:0006364">
    <property type="term" value="P:rRNA processing"/>
    <property type="evidence" value="ECO:0007669"/>
    <property type="project" value="UniProtKB-UniRule"/>
</dbReference>
<dbReference type="Proteomes" id="UP000078263">
    <property type="component" value="Chromosome"/>
</dbReference>
<dbReference type="OrthoDB" id="9804278at2"/>
<keyword evidence="8" id="KW-0862">Zinc</keyword>
<dbReference type="PANTHER" id="PTHR30001:SF1">
    <property type="entry name" value="RIBONUCLEASE E_G-LIKE PROTEIN, CHLOROPLASTIC"/>
    <property type="match status" value="1"/>
</dbReference>
<dbReference type="GO" id="GO:0000287">
    <property type="term" value="F:magnesium ion binding"/>
    <property type="evidence" value="ECO:0007669"/>
    <property type="project" value="UniProtKB-UniRule"/>
</dbReference>
<dbReference type="GO" id="GO:0008995">
    <property type="term" value="F:ribonuclease E activity"/>
    <property type="evidence" value="ECO:0007669"/>
    <property type="project" value="UniProtKB-EC"/>
</dbReference>
<evidence type="ECO:0000256" key="9">
    <source>
        <dbReference type="SAM" id="MobiDB-lite"/>
    </source>
</evidence>
<dbReference type="PANTHER" id="PTHR30001">
    <property type="entry name" value="RIBONUCLEASE"/>
    <property type="match status" value="1"/>
</dbReference>
<feature type="domain" description="RNase E/G thioredoxin-like" evidence="11">
    <location>
        <begin position="547"/>
        <end position="627"/>
    </location>
</feature>
<keyword evidence="2 8" id="KW-0540">Nuclease</keyword>
<evidence type="ECO:0000256" key="2">
    <source>
        <dbReference type="ARBA" id="ARBA00022722"/>
    </source>
</evidence>
<evidence type="ECO:0000256" key="8">
    <source>
        <dbReference type="HAMAP-Rule" id="MF_00970"/>
    </source>
</evidence>
<comment type="catalytic activity">
    <reaction evidence="8">
        <text>Endonucleolytic cleavage of single-stranded RNA in A- and U-rich regions.</text>
        <dbReference type="EC" id="3.1.26.12"/>
    </reaction>
</comment>
<feature type="domain" description="RNA-binding protein AU-1/Ribonuclease E/G" evidence="10">
    <location>
        <begin position="265"/>
        <end position="535"/>
    </location>
</feature>
<gene>
    <name evidence="8" type="primary">rne</name>
    <name evidence="12" type="ORF">A9D12_12740</name>
</gene>
<feature type="compositionally biased region" description="Basic and acidic residues" evidence="9">
    <location>
        <begin position="196"/>
        <end position="221"/>
    </location>
</feature>
<feature type="compositionally biased region" description="Basic residues" evidence="9">
    <location>
        <begin position="828"/>
        <end position="837"/>
    </location>
</feature>
<feature type="compositionally biased region" description="Low complexity" evidence="9">
    <location>
        <begin position="789"/>
        <end position="822"/>
    </location>
</feature>
<comment type="subcellular location">
    <subcellularLocation>
        <location evidence="8">Cytoplasm</location>
    </subcellularLocation>
    <subcellularLocation>
        <location evidence="8">Cell inner membrane</location>
        <topology evidence="8">Peripheral membrane protein</topology>
        <orientation evidence="8">Cytoplasmic side</orientation>
    </subcellularLocation>
</comment>
<keyword evidence="8" id="KW-0699">rRNA-binding</keyword>
<keyword evidence="8" id="KW-1003">Cell membrane</keyword>
<dbReference type="InterPro" id="IPR019307">
    <property type="entry name" value="RNA-bd_AU-1/RNase_E/G"/>
</dbReference>
<keyword evidence="8" id="KW-0820">tRNA-binding</keyword>
<dbReference type="Gene3D" id="3.40.1260.20">
    <property type="entry name" value="Ribonuclease E, catalytic domain"/>
    <property type="match status" value="1"/>
</dbReference>
<feature type="binding site" evidence="8">
    <location>
        <position position="548"/>
    </location>
    <ligand>
        <name>Zn(2+)</name>
        <dbReference type="ChEBI" id="CHEBI:29105"/>
        <note>ligand shared between dimeric partners</note>
    </ligand>
</feature>
<feature type="compositionally biased region" description="Basic residues" evidence="9">
    <location>
        <begin position="868"/>
        <end position="878"/>
    </location>
</feature>
<dbReference type="GO" id="GO:0008270">
    <property type="term" value="F:zinc ion binding"/>
    <property type="evidence" value="ECO:0007669"/>
    <property type="project" value="UniProtKB-UniRule"/>
</dbReference>
<feature type="region of interest" description="Disordered" evidence="9">
    <location>
        <begin position="625"/>
        <end position="889"/>
    </location>
</feature>
<accession>A0A192D721</accession>
<feature type="compositionally biased region" description="Acidic residues" evidence="9">
    <location>
        <begin position="645"/>
        <end position="667"/>
    </location>
</feature>
<dbReference type="GO" id="GO:0000049">
    <property type="term" value="F:tRNA binding"/>
    <property type="evidence" value="ECO:0007669"/>
    <property type="project" value="UniProtKB-KW"/>
</dbReference>
<evidence type="ECO:0000256" key="4">
    <source>
        <dbReference type="ARBA" id="ARBA00022759"/>
    </source>
</evidence>
<dbReference type="RefSeq" id="WP_068352421.1">
    <property type="nucleotide sequence ID" value="NZ_CP016033.1"/>
</dbReference>
<feature type="compositionally biased region" description="Low complexity" evidence="9">
    <location>
        <begin position="909"/>
        <end position="930"/>
    </location>
</feature>
<dbReference type="InterPro" id="IPR004659">
    <property type="entry name" value="RNase_E/G"/>
</dbReference>
<evidence type="ECO:0000256" key="7">
    <source>
        <dbReference type="ARBA" id="ARBA00022884"/>
    </source>
</evidence>
<keyword evidence="7 8" id="KW-0694">RNA-binding</keyword>
<keyword evidence="8" id="KW-0997">Cell inner membrane</keyword>
<protein>
    <recommendedName>
        <fullName evidence="8">Ribonuclease E</fullName>
        <shortName evidence="8">RNase E</shortName>
        <ecNumber evidence="8">3.1.26.12</ecNumber>
    </recommendedName>
</protein>
<feature type="region of interest" description="Disordered" evidence="9">
    <location>
        <begin position="94"/>
        <end position="221"/>
    </location>
</feature>
<comment type="similarity">
    <text evidence="8">Belongs to the RNase E/G family. RNase E subfamily.</text>
</comment>
<keyword evidence="8" id="KW-0472">Membrane</keyword>
<dbReference type="CDD" id="cd04453">
    <property type="entry name" value="S1_RNase_E"/>
    <property type="match status" value="1"/>
</dbReference>
<evidence type="ECO:0000256" key="3">
    <source>
        <dbReference type="ARBA" id="ARBA00022723"/>
    </source>
</evidence>
<dbReference type="EMBL" id="CP016033">
    <property type="protein sequence ID" value="ANK13667.1"/>
    <property type="molecule type" value="Genomic_DNA"/>
</dbReference>
<evidence type="ECO:0000313" key="13">
    <source>
        <dbReference type="Proteomes" id="UP000078263"/>
    </source>
</evidence>
<keyword evidence="5 8" id="KW-0378">Hydrolase</keyword>
<feature type="binding site" evidence="8">
    <location>
        <position position="447"/>
    </location>
    <ligand>
        <name>Mg(2+)</name>
        <dbReference type="ChEBI" id="CHEBI:18420"/>
        <note>catalytic</note>
    </ligand>
</feature>
<dbReference type="KEGG" id="pns:A9D12_12740"/>
<dbReference type="HAMAP" id="MF_00970">
    <property type="entry name" value="RNase_E"/>
    <property type="match status" value="1"/>
</dbReference>
<comment type="cofactor">
    <cofactor evidence="8">
        <name>Zn(2+)</name>
        <dbReference type="ChEBI" id="CHEBI:29105"/>
    </cofactor>
    <text evidence="8">Binds 2 Zn(2+) ions per homotetramer.</text>
</comment>
<evidence type="ECO:0000256" key="1">
    <source>
        <dbReference type="ARBA" id="ARBA00022490"/>
    </source>
</evidence>
<dbReference type="GO" id="GO:0009898">
    <property type="term" value="C:cytoplasmic side of plasma membrane"/>
    <property type="evidence" value="ECO:0007669"/>
    <property type="project" value="UniProtKB-UniRule"/>
</dbReference>
<keyword evidence="4 8" id="KW-0255">Endonuclease</keyword>
<feature type="compositionally biased region" description="Basic residues" evidence="9">
    <location>
        <begin position="750"/>
        <end position="763"/>
    </location>
</feature>
<dbReference type="GO" id="GO:0005737">
    <property type="term" value="C:cytoplasm"/>
    <property type="evidence" value="ECO:0007669"/>
    <property type="project" value="UniProtKB-SubCell"/>
</dbReference>
<dbReference type="InterPro" id="IPR048583">
    <property type="entry name" value="RNase_E_G_thioredoxin-like"/>
</dbReference>
<feature type="compositionally biased region" description="Acidic residues" evidence="9">
    <location>
        <begin position="155"/>
        <end position="170"/>
    </location>
</feature>
<feature type="binding site" evidence="8">
    <location>
        <position position="551"/>
    </location>
    <ligand>
        <name>Zn(2+)</name>
        <dbReference type="ChEBI" id="CHEBI:29105"/>
        <note>ligand shared between dimeric partners</note>
    </ligand>
</feature>
<keyword evidence="13" id="KW-1185">Reference proteome</keyword>
<dbReference type="STRING" id="1112.A9D12_12740"/>
<feature type="compositionally biased region" description="Low complexity" evidence="9">
    <location>
        <begin position="844"/>
        <end position="865"/>
    </location>
</feature>
<dbReference type="InterPro" id="IPR012340">
    <property type="entry name" value="NA-bd_OB-fold"/>
</dbReference>
<evidence type="ECO:0000259" key="11">
    <source>
        <dbReference type="Pfam" id="PF20833"/>
    </source>
</evidence>